<name>A0AAN6N4A1_9PEZI</name>
<dbReference type="Pfam" id="PF07690">
    <property type="entry name" value="MFS_1"/>
    <property type="match status" value="1"/>
</dbReference>
<dbReference type="PANTHER" id="PTHR23501:SF43">
    <property type="entry name" value="MULTIDRUG TRANSPORTER, PUTATIVE (AFU_ORTHOLOGUE AFUA_6G03040)-RELATED"/>
    <property type="match status" value="1"/>
</dbReference>
<dbReference type="GO" id="GO:0005886">
    <property type="term" value="C:plasma membrane"/>
    <property type="evidence" value="ECO:0007669"/>
    <property type="project" value="TreeGrafter"/>
</dbReference>
<sequence>MVDGESVVYLQGKRFWLVTTSLAVMVFMVNLEIPVVVTALVAITNDLSGFNDLSWVISSYLLGYVAVIVIFAKLSDIFGRKTIYMLSMAIFIAFSAACSASQTMVQLIAFRAFQGVGGGGCFSLSTIIITELVPQSQYTKFVSRLTIVTSCALLLGPIVGGAISSHTTWRWIFIINCPIAGTALFFTLVGMPRNFPYQGQPNRALPGSRQVRAKSTLDRVDLPGTALLLFAVLSLTAAFEEADSEFPWDSAYVITLLVLSVALWIMLLIWERRVTRIEGIREPILPWRFFTNRVMMGVLLGFVLLGGPVVASIFQLPQRYQLIYGLSGLDAGVRLIPFTLASPVGTAIAASITMRFKVPPIYTILLGSCLQVIGFALLGTLPLSLDIPHQMYGYEIIAGFGVGMNFTFLFLIIPQTAEPRDQAVAMGAASQFRMMGSAIVVAISTSVFNSYVRPQLASLLGLSVSGMDSLQSLSQYLGLLPVEVQENLRLTLAEGYNRQMLVLCVSAAAQIPAAFLMWKKEQITV</sequence>
<evidence type="ECO:0000313" key="8">
    <source>
        <dbReference type="Proteomes" id="UP001303473"/>
    </source>
</evidence>
<feature type="transmembrane region" description="Helical" evidence="5">
    <location>
        <begin position="434"/>
        <end position="452"/>
    </location>
</feature>
<feature type="transmembrane region" description="Helical" evidence="5">
    <location>
        <begin position="391"/>
        <end position="413"/>
    </location>
</feature>
<evidence type="ECO:0000256" key="4">
    <source>
        <dbReference type="ARBA" id="ARBA00023136"/>
    </source>
</evidence>
<feature type="transmembrane region" description="Helical" evidence="5">
    <location>
        <begin position="335"/>
        <end position="354"/>
    </location>
</feature>
<feature type="transmembrane region" description="Helical" evidence="5">
    <location>
        <begin position="500"/>
        <end position="518"/>
    </location>
</feature>
<evidence type="ECO:0000313" key="7">
    <source>
        <dbReference type="EMBL" id="KAK3937137.1"/>
    </source>
</evidence>
<dbReference type="PROSITE" id="PS50850">
    <property type="entry name" value="MFS"/>
    <property type="match status" value="1"/>
</dbReference>
<comment type="subcellular location">
    <subcellularLocation>
        <location evidence="1">Membrane</location>
        <topology evidence="1">Multi-pass membrane protein</topology>
    </subcellularLocation>
</comment>
<keyword evidence="2 5" id="KW-0812">Transmembrane</keyword>
<dbReference type="Gene3D" id="1.20.1720.10">
    <property type="entry name" value="Multidrug resistance protein D"/>
    <property type="match status" value="2"/>
</dbReference>
<dbReference type="Proteomes" id="UP001303473">
    <property type="component" value="Unassembled WGS sequence"/>
</dbReference>
<reference evidence="8" key="1">
    <citation type="journal article" date="2023" name="Mol. Phylogenet. Evol.">
        <title>Genome-scale phylogeny and comparative genomics of the fungal order Sordariales.</title>
        <authorList>
            <person name="Hensen N."/>
            <person name="Bonometti L."/>
            <person name="Westerberg I."/>
            <person name="Brannstrom I.O."/>
            <person name="Guillou S."/>
            <person name="Cros-Aarteil S."/>
            <person name="Calhoun S."/>
            <person name="Haridas S."/>
            <person name="Kuo A."/>
            <person name="Mondo S."/>
            <person name="Pangilinan J."/>
            <person name="Riley R."/>
            <person name="LaButti K."/>
            <person name="Andreopoulos B."/>
            <person name="Lipzen A."/>
            <person name="Chen C."/>
            <person name="Yan M."/>
            <person name="Daum C."/>
            <person name="Ng V."/>
            <person name="Clum A."/>
            <person name="Steindorff A."/>
            <person name="Ohm R.A."/>
            <person name="Martin F."/>
            <person name="Silar P."/>
            <person name="Natvig D.O."/>
            <person name="Lalanne C."/>
            <person name="Gautier V."/>
            <person name="Ament-Velasquez S.L."/>
            <person name="Kruys A."/>
            <person name="Hutchinson M.I."/>
            <person name="Powell A.J."/>
            <person name="Barry K."/>
            <person name="Miller A.N."/>
            <person name="Grigoriev I.V."/>
            <person name="Debuchy R."/>
            <person name="Gladieux P."/>
            <person name="Hiltunen Thoren M."/>
            <person name="Johannesson H."/>
        </authorList>
    </citation>
    <scope>NUCLEOTIDE SEQUENCE [LARGE SCALE GENOMIC DNA]</scope>
    <source>
        <strain evidence="8">CBS 340.73</strain>
    </source>
</reference>
<evidence type="ECO:0000256" key="5">
    <source>
        <dbReference type="SAM" id="Phobius"/>
    </source>
</evidence>
<comment type="caution">
    <text evidence="7">The sequence shown here is derived from an EMBL/GenBank/DDBJ whole genome shotgun (WGS) entry which is preliminary data.</text>
</comment>
<feature type="transmembrane region" description="Helical" evidence="5">
    <location>
        <begin position="15"/>
        <end position="41"/>
    </location>
</feature>
<dbReference type="PANTHER" id="PTHR23501">
    <property type="entry name" value="MAJOR FACILITATOR SUPERFAMILY"/>
    <property type="match status" value="1"/>
</dbReference>
<dbReference type="InterPro" id="IPR020846">
    <property type="entry name" value="MFS_dom"/>
</dbReference>
<dbReference type="InterPro" id="IPR011701">
    <property type="entry name" value="MFS"/>
</dbReference>
<feature type="transmembrane region" description="Helical" evidence="5">
    <location>
        <begin position="53"/>
        <end position="71"/>
    </location>
</feature>
<proteinExistence type="predicted"/>
<evidence type="ECO:0000259" key="6">
    <source>
        <dbReference type="PROSITE" id="PS50850"/>
    </source>
</evidence>
<organism evidence="7 8">
    <name type="scientific">Diplogelasinospora grovesii</name>
    <dbReference type="NCBI Taxonomy" id="303347"/>
    <lineage>
        <taxon>Eukaryota</taxon>
        <taxon>Fungi</taxon>
        <taxon>Dikarya</taxon>
        <taxon>Ascomycota</taxon>
        <taxon>Pezizomycotina</taxon>
        <taxon>Sordariomycetes</taxon>
        <taxon>Sordariomycetidae</taxon>
        <taxon>Sordariales</taxon>
        <taxon>Diplogelasinosporaceae</taxon>
        <taxon>Diplogelasinospora</taxon>
    </lineage>
</organism>
<dbReference type="GO" id="GO:0022857">
    <property type="term" value="F:transmembrane transporter activity"/>
    <property type="evidence" value="ECO:0007669"/>
    <property type="project" value="InterPro"/>
</dbReference>
<evidence type="ECO:0000256" key="3">
    <source>
        <dbReference type="ARBA" id="ARBA00022989"/>
    </source>
</evidence>
<feature type="transmembrane region" description="Helical" evidence="5">
    <location>
        <begin position="169"/>
        <end position="189"/>
    </location>
</feature>
<feature type="transmembrane region" description="Helical" evidence="5">
    <location>
        <begin position="220"/>
        <end position="239"/>
    </location>
</feature>
<gene>
    <name evidence="7" type="ORF">QBC46DRAFT_461043</name>
</gene>
<feature type="domain" description="Major facilitator superfamily (MFS) profile" evidence="6">
    <location>
        <begin position="18"/>
        <end position="522"/>
    </location>
</feature>
<feature type="transmembrane region" description="Helical" evidence="5">
    <location>
        <begin position="141"/>
        <end position="163"/>
    </location>
</feature>
<feature type="transmembrane region" description="Helical" evidence="5">
    <location>
        <begin position="83"/>
        <end position="102"/>
    </location>
</feature>
<protein>
    <submittedName>
        <fullName evidence="7">Major facilitator superfamily-domain-containing protein</fullName>
    </submittedName>
</protein>
<feature type="transmembrane region" description="Helical" evidence="5">
    <location>
        <begin position="108"/>
        <end position="129"/>
    </location>
</feature>
<dbReference type="SUPFAM" id="SSF103473">
    <property type="entry name" value="MFS general substrate transporter"/>
    <property type="match status" value="2"/>
</dbReference>
<evidence type="ECO:0000256" key="2">
    <source>
        <dbReference type="ARBA" id="ARBA00022692"/>
    </source>
</evidence>
<evidence type="ECO:0000256" key="1">
    <source>
        <dbReference type="ARBA" id="ARBA00004141"/>
    </source>
</evidence>
<keyword evidence="4 5" id="KW-0472">Membrane</keyword>
<dbReference type="AlphaFoldDB" id="A0AAN6N4A1"/>
<feature type="transmembrane region" description="Helical" evidence="5">
    <location>
        <begin position="251"/>
        <end position="270"/>
    </location>
</feature>
<feature type="transmembrane region" description="Helical" evidence="5">
    <location>
        <begin position="361"/>
        <end position="385"/>
    </location>
</feature>
<feature type="transmembrane region" description="Helical" evidence="5">
    <location>
        <begin position="290"/>
        <end position="315"/>
    </location>
</feature>
<dbReference type="EMBL" id="MU853862">
    <property type="protein sequence ID" value="KAK3937137.1"/>
    <property type="molecule type" value="Genomic_DNA"/>
</dbReference>
<dbReference type="InterPro" id="IPR036259">
    <property type="entry name" value="MFS_trans_sf"/>
</dbReference>
<keyword evidence="3 5" id="KW-1133">Transmembrane helix</keyword>
<accession>A0AAN6N4A1</accession>
<keyword evidence="8" id="KW-1185">Reference proteome</keyword>